<dbReference type="EMBL" id="BHVZ01000002">
    <property type="protein sequence ID" value="GCB29617.1"/>
    <property type="molecule type" value="Genomic_DNA"/>
</dbReference>
<accession>A0A401LDF9</accession>
<evidence type="ECO:0000313" key="1">
    <source>
        <dbReference type="EMBL" id="GCB29617.1"/>
    </source>
</evidence>
<evidence type="ECO:0000313" key="2">
    <source>
        <dbReference type="Proteomes" id="UP000287361"/>
    </source>
</evidence>
<dbReference type="Proteomes" id="UP000287361">
    <property type="component" value="Unassembled WGS sequence"/>
</dbReference>
<proteinExistence type="predicted"/>
<dbReference type="OrthoDB" id="9796702at2"/>
<dbReference type="SUPFAM" id="SSF52266">
    <property type="entry name" value="SGNH hydrolase"/>
    <property type="match status" value="1"/>
</dbReference>
<protein>
    <recommendedName>
        <fullName evidence="3">SGNH/GDSL hydrolase family protein</fullName>
    </recommendedName>
</protein>
<evidence type="ECO:0008006" key="3">
    <source>
        <dbReference type="Google" id="ProtNLM"/>
    </source>
</evidence>
<name>A0A401LDF9_9FIRM</name>
<organism evidence="1 2">
    <name type="scientific">Anaerotignum faecicola</name>
    <dbReference type="NCBI Taxonomy" id="2358141"/>
    <lineage>
        <taxon>Bacteria</taxon>
        <taxon>Bacillati</taxon>
        <taxon>Bacillota</taxon>
        <taxon>Clostridia</taxon>
        <taxon>Lachnospirales</taxon>
        <taxon>Anaerotignaceae</taxon>
        <taxon>Anaerotignum</taxon>
    </lineage>
</organism>
<keyword evidence="2" id="KW-1185">Reference proteome</keyword>
<comment type="caution">
    <text evidence="1">The sequence shown here is derived from an EMBL/GenBank/DDBJ whole genome shotgun (WGS) entry which is preliminary data.</text>
</comment>
<reference evidence="1 2" key="1">
    <citation type="submission" date="2018-10" db="EMBL/GenBank/DDBJ databases">
        <title>Draft Genome Sequence of Anaerotignum sp. KCTC 15736.</title>
        <authorList>
            <person name="Choi S.H."/>
            <person name="Kim J.S."/>
            <person name="Kang S.W."/>
            <person name="Lee J.S."/>
            <person name="Park S.H."/>
        </authorList>
    </citation>
    <scope>NUCLEOTIDE SEQUENCE [LARGE SCALE GENOMIC DNA]</scope>
    <source>
        <strain evidence="1 2">KCTC 15736</strain>
    </source>
</reference>
<dbReference type="AlphaFoldDB" id="A0A401LDF9"/>
<sequence length="345" mass="39461">MNRKECLKIMVRCVAFVVVFSMLFGNATDLLMRHDDESNEIHAFYSEPEDTIDVLYVGSSPLLRGVSPMVMWQEHGFTGYVRASALQAPSVSYGLLAESLKYQNPELVVLLCDNIFSDYDYAEREGDLRRGLDGMKMSKYKLDIIKEVTAADESQSMLSYAFPLMRYHDRWKEINLAEDKPEPLLEHSFKKGNVYLREIEPQTYPENFMEPTGETASFDESAKGYIEKSIALCKEKNIPVLLLHLPKMSWTYAQSEALEGFAAAQGVTYLDLDRAEYREQLGLDPQVDYYDQGHMNLTGTIKLSRWLGAWLDAQYALPDHREDAAISAEWNADFKEYAEKTGLQE</sequence>
<gene>
    <name evidence="1" type="ORF">KGMB03357_12780</name>
</gene>